<dbReference type="PIRSF" id="PIRSF036421">
    <property type="entry name" value="Tricorn_protease"/>
    <property type="match status" value="1"/>
</dbReference>
<protein>
    <recommendedName>
        <fullName evidence="7">Tricorn protease homolog</fullName>
        <ecNumber evidence="7">3.4.21.-</ecNumber>
    </recommendedName>
</protein>
<dbReference type="SUPFAM" id="SSF69304">
    <property type="entry name" value="Tricorn protease N-terminal domain"/>
    <property type="match status" value="1"/>
</dbReference>
<dbReference type="AlphaFoldDB" id="A0A1Y5F6W9"/>
<dbReference type="Gene3D" id="2.30.42.10">
    <property type="match status" value="1"/>
</dbReference>
<evidence type="ECO:0000259" key="11">
    <source>
        <dbReference type="SMART" id="SM00245"/>
    </source>
</evidence>
<evidence type="ECO:0000256" key="3">
    <source>
        <dbReference type="ARBA" id="ARBA00022490"/>
    </source>
</evidence>
<comment type="subcellular location">
    <subcellularLocation>
        <location evidence="1 7">Cytoplasm</location>
    </subcellularLocation>
</comment>
<keyword evidence="6 7" id="KW-0720">Serine protease</keyword>
<dbReference type="Pfam" id="PF03572">
    <property type="entry name" value="Peptidase_S41"/>
    <property type="match status" value="1"/>
</dbReference>
<evidence type="ECO:0000313" key="12">
    <source>
        <dbReference type="EMBL" id="OUR96643.1"/>
    </source>
</evidence>
<feature type="active site" description="Charge relay system" evidence="8">
    <location>
        <position position="1009"/>
    </location>
</feature>
<dbReference type="InterPro" id="IPR036034">
    <property type="entry name" value="PDZ_sf"/>
</dbReference>
<dbReference type="GO" id="GO:0006508">
    <property type="term" value="P:proteolysis"/>
    <property type="evidence" value="ECO:0007669"/>
    <property type="project" value="UniProtKB-UniRule"/>
</dbReference>
<comment type="similarity">
    <text evidence="2 7">Belongs to the peptidase S41B family.</text>
</comment>
<comment type="caution">
    <text evidence="12">The sequence shown here is derived from an EMBL/GenBank/DDBJ whole genome shotgun (WGS) entry which is preliminary data.</text>
</comment>
<dbReference type="Pfam" id="PF14685">
    <property type="entry name" value="PDZ_Tricorn"/>
    <property type="match status" value="1"/>
</dbReference>
<feature type="region of interest" description="Disordered" evidence="10">
    <location>
        <begin position="1048"/>
        <end position="1069"/>
    </location>
</feature>
<dbReference type="SUPFAM" id="SSF69322">
    <property type="entry name" value="Tricorn protease domain 2"/>
    <property type="match status" value="1"/>
</dbReference>
<dbReference type="InterPro" id="IPR015943">
    <property type="entry name" value="WD40/YVTN_repeat-like_dom_sf"/>
</dbReference>
<dbReference type="Proteomes" id="UP000196531">
    <property type="component" value="Unassembled WGS sequence"/>
</dbReference>
<evidence type="ECO:0000256" key="6">
    <source>
        <dbReference type="ARBA" id="ARBA00022825"/>
    </source>
</evidence>
<dbReference type="Pfam" id="PF26549">
    <property type="entry name" value="Tricorn_N"/>
    <property type="match status" value="1"/>
</dbReference>
<evidence type="ECO:0000256" key="1">
    <source>
        <dbReference type="ARBA" id="ARBA00004496"/>
    </source>
</evidence>
<dbReference type="InterPro" id="IPR005151">
    <property type="entry name" value="Tail-specific_protease"/>
</dbReference>
<dbReference type="SUPFAM" id="SSF52096">
    <property type="entry name" value="ClpP/crotonase"/>
    <property type="match status" value="1"/>
</dbReference>
<dbReference type="PANTHER" id="PTHR43253">
    <property type="entry name" value="TRICORN PROTEASE HOMOLOG 2-RELATED"/>
    <property type="match status" value="1"/>
</dbReference>
<evidence type="ECO:0000256" key="4">
    <source>
        <dbReference type="ARBA" id="ARBA00022670"/>
    </source>
</evidence>
<feature type="active site" description="Nucleophile" evidence="8">
    <location>
        <position position="951"/>
    </location>
</feature>
<dbReference type="Pfam" id="PF26550">
    <property type="entry name" value="Tricorn_2nd"/>
    <property type="match status" value="1"/>
</dbReference>
<accession>A0A1Y5F6W9</accession>
<evidence type="ECO:0000256" key="7">
    <source>
        <dbReference type="PIRNR" id="PIRNR036421"/>
    </source>
</evidence>
<dbReference type="Gene3D" id="3.30.750.44">
    <property type="match status" value="1"/>
</dbReference>
<gene>
    <name evidence="12" type="ORF">A9Q84_09875</name>
</gene>
<dbReference type="SUPFAM" id="SSF50156">
    <property type="entry name" value="PDZ domain-like"/>
    <property type="match status" value="1"/>
</dbReference>
<comment type="function">
    <text evidence="7">Degrades oligopeptides.</text>
</comment>
<proteinExistence type="inferred from homology"/>
<dbReference type="InterPro" id="IPR028204">
    <property type="entry name" value="Tricorn_C1"/>
</dbReference>
<evidence type="ECO:0000256" key="2">
    <source>
        <dbReference type="ARBA" id="ARBA00008524"/>
    </source>
</evidence>
<keyword evidence="5 7" id="KW-0378">Hydrolase</keyword>
<evidence type="ECO:0000256" key="5">
    <source>
        <dbReference type="ARBA" id="ARBA00022801"/>
    </source>
</evidence>
<dbReference type="Gene3D" id="2.120.10.60">
    <property type="entry name" value="Tricorn protease N-terminal domain"/>
    <property type="match status" value="1"/>
</dbReference>
<dbReference type="Gene3D" id="3.90.226.10">
    <property type="entry name" value="2-enoyl-CoA Hydratase, Chain A, domain 1"/>
    <property type="match status" value="1"/>
</dbReference>
<dbReference type="InterPro" id="IPR029414">
    <property type="entry name" value="Tricorn_PDZ"/>
</dbReference>
<sequence>MTQIGHYGSPELHKNHLYFFSDDDLWLQDLNNLQSPATRLTSGNAVNGSPKVSMDGKNLAYLSNHTGSADVYIMNSTGGLARRVTHFQFTRLIGWKDNNTIYVGSSHENFTNRERLLYEVNIHTGLKSLVKLGPVSEFSNGENGLCVIGKNTGDPARWKRYRGGTAGTLWVKENKKSLFKQILKKLPTNLACPKVINERIYFISDHEGVGNIYSVNKKGGNLKRHTHEEDYYVRSFSYNDGRIVFSSGAKISLLDLENRNIEQLNIHINSQFLQSVERYVDATDYLQDFDMTQDAQEVLINARGKLYYMAPWSGAPIRLGDEKARYKLPKICWHKDSEAACAFKLDEENEEHLVWFDLEQFKEKVIAKHQKWGKVFTTVSNPDDSLIAVANNRNELFIVNVETEDVKRIDRSKTDHIADLSWSKDGRYLTYFKSESKTESIVKIYDTKSEKTHKTVKNILADVAPCFNDEGDTLFFLSAREFNPCGSEHLFQFGFPFLTKAYALPLTEKTISPMKKYLEFDVENDENDEESDKKNIEEVIDWKTLENRIEALPLGQGGLIKLFSHKCKLYALKEKVGPTDPKNHRWGESKYNLISYCFKSGKVKTVLKSVNPTTIKHKGKYVIAETEEELRIISLESKPTDGEDYKKKDGWIDLERIKIRHNPIAEWKQMYREAWILQREHFWTASMSQIDWQHVYKKYLPILDLVKTRREFSDLIWEMQGELGTSHAYEMGGDFPVATESHPVGRLGAKFEFHTKTKSFEIKEIFKGDSWIPGYDSPLTKACVSLKAGDHIYGIDGESFLHENSLDILLENKASINVDLLIRRSESKKKEHVTVKSVPFSTGILYRQWVNKNREYVKKKSGGKLGYIHIPDMSLEGLSEFWKSYSTEHECDGLVVDVRYNGGGSVSQLLLKELQQKVLAFNNSRWFGDSHYPVHSVNGPLVCLTNEHAGSDGDIFSHCFKLLGLGKLVGKRTWGGVIGIWPRHLLNDFTMTSQPEFSFWFKDVGFKVENYGTDPDIEVNITPEDWAKSKDPQLDKAIEVVLKDLKKSPPLVPDFSKKPSLKLPKLPKL</sequence>
<dbReference type="SMART" id="SM00245">
    <property type="entry name" value="TSPc"/>
    <property type="match status" value="1"/>
</dbReference>
<dbReference type="GO" id="GO:0008236">
    <property type="term" value="F:serine-type peptidase activity"/>
    <property type="evidence" value="ECO:0007669"/>
    <property type="project" value="UniProtKB-UniRule"/>
</dbReference>
<keyword evidence="3 7" id="KW-0963">Cytoplasm</keyword>
<feature type="active site" description="Charge relay system" evidence="8">
    <location>
        <position position="727"/>
    </location>
</feature>
<evidence type="ECO:0000256" key="8">
    <source>
        <dbReference type="PIRSR" id="PIRSR036421-1"/>
    </source>
</evidence>
<dbReference type="Gene3D" id="2.130.10.10">
    <property type="entry name" value="YVTN repeat-like/Quinoprotein amine dehydrogenase"/>
    <property type="match status" value="1"/>
</dbReference>
<keyword evidence="4 7" id="KW-0645">Protease</keyword>
<feature type="site" description="Transition state stabilizer; via amide nitrogen" evidence="9">
    <location>
        <position position="952"/>
    </location>
</feature>
<reference evidence="13" key="1">
    <citation type="journal article" date="2017" name="Proc. Natl. Acad. Sci. U.S.A.">
        <title>Simulation of Deepwater Horizon oil plume reveals substrate specialization within a complex community of hydrocarbon-degraders.</title>
        <authorList>
            <person name="Hu P."/>
            <person name="Dubinsky E.A."/>
            <person name="Probst A.J."/>
            <person name="Wang J."/>
            <person name="Sieber C.M.K."/>
            <person name="Tom L.M."/>
            <person name="Gardinali P."/>
            <person name="Banfield J.F."/>
            <person name="Atlas R.M."/>
            <person name="Andersen G.L."/>
        </authorList>
    </citation>
    <scope>NUCLEOTIDE SEQUENCE [LARGE SCALE GENOMIC DNA]</scope>
</reference>
<dbReference type="PANTHER" id="PTHR43253:SF1">
    <property type="entry name" value="TRICORN PROTEASE HOMOLOG 2-RELATED"/>
    <property type="match status" value="1"/>
</dbReference>
<dbReference type="InterPro" id="IPR012393">
    <property type="entry name" value="Tricorn_protease"/>
</dbReference>
<dbReference type="Pfam" id="PF14684">
    <property type="entry name" value="Tricorn_C1"/>
    <property type="match status" value="1"/>
</dbReference>
<organism evidence="12 13">
    <name type="scientific">Halobacteriovorax marinus</name>
    <dbReference type="NCBI Taxonomy" id="97084"/>
    <lineage>
        <taxon>Bacteria</taxon>
        <taxon>Pseudomonadati</taxon>
        <taxon>Bdellovibrionota</taxon>
        <taxon>Bacteriovoracia</taxon>
        <taxon>Bacteriovoracales</taxon>
        <taxon>Halobacteriovoraceae</taxon>
        <taxon>Halobacteriovorax</taxon>
    </lineage>
</organism>
<evidence type="ECO:0000256" key="9">
    <source>
        <dbReference type="PIRSR" id="PIRSR036421-3"/>
    </source>
</evidence>
<dbReference type="EC" id="3.4.21.-" evidence="7"/>
<name>A0A1Y5F6W9_9BACT</name>
<dbReference type="GO" id="GO:0005737">
    <property type="term" value="C:cytoplasm"/>
    <property type="evidence" value="ECO:0007669"/>
    <property type="project" value="UniProtKB-SubCell"/>
</dbReference>
<evidence type="ECO:0000256" key="10">
    <source>
        <dbReference type="SAM" id="MobiDB-lite"/>
    </source>
</evidence>
<dbReference type="InterPro" id="IPR029045">
    <property type="entry name" value="ClpP/crotonase-like_dom_sf"/>
</dbReference>
<dbReference type="EMBL" id="MAAO01000006">
    <property type="protein sequence ID" value="OUR96643.1"/>
    <property type="molecule type" value="Genomic_DNA"/>
</dbReference>
<feature type="domain" description="Tail specific protease" evidence="11">
    <location>
        <begin position="830"/>
        <end position="1020"/>
    </location>
</feature>
<dbReference type="CDD" id="cd07562">
    <property type="entry name" value="Peptidase_S41_TRI"/>
    <property type="match status" value="1"/>
</dbReference>
<evidence type="ECO:0000313" key="13">
    <source>
        <dbReference type="Proteomes" id="UP000196531"/>
    </source>
</evidence>